<dbReference type="Pfam" id="PF01613">
    <property type="entry name" value="Flavin_Reduct"/>
    <property type="match status" value="1"/>
</dbReference>
<dbReference type="Proteomes" id="UP001597296">
    <property type="component" value="Unassembled WGS sequence"/>
</dbReference>
<evidence type="ECO:0000313" key="4">
    <source>
        <dbReference type="EMBL" id="MFD2233988.1"/>
    </source>
</evidence>
<dbReference type="InterPro" id="IPR002563">
    <property type="entry name" value="Flavin_Rdtase-like_dom"/>
</dbReference>
<accession>A0ABW5CAW3</accession>
<dbReference type="EC" id="1.5.1.-" evidence="4"/>
<dbReference type="PANTHER" id="PTHR30466">
    <property type="entry name" value="FLAVIN REDUCTASE"/>
    <property type="match status" value="1"/>
</dbReference>
<dbReference type="InterPro" id="IPR012349">
    <property type="entry name" value="Split_barrel_FMN-bd"/>
</dbReference>
<keyword evidence="5" id="KW-1185">Reference proteome</keyword>
<dbReference type="SUPFAM" id="SSF50475">
    <property type="entry name" value="FMN-binding split barrel"/>
    <property type="match status" value="1"/>
</dbReference>
<evidence type="ECO:0000313" key="5">
    <source>
        <dbReference type="Proteomes" id="UP001597296"/>
    </source>
</evidence>
<dbReference type="RefSeq" id="WP_377315887.1">
    <property type="nucleotide sequence ID" value="NZ_JBHUIY010000015.1"/>
</dbReference>
<evidence type="ECO:0000259" key="3">
    <source>
        <dbReference type="SMART" id="SM00903"/>
    </source>
</evidence>
<evidence type="ECO:0000256" key="2">
    <source>
        <dbReference type="ARBA" id="ARBA00023002"/>
    </source>
</evidence>
<dbReference type="EMBL" id="JBHUIY010000015">
    <property type="protein sequence ID" value="MFD2233988.1"/>
    <property type="molecule type" value="Genomic_DNA"/>
</dbReference>
<keyword evidence="2 4" id="KW-0560">Oxidoreductase</keyword>
<proteinExistence type="inferred from homology"/>
<organism evidence="4 5">
    <name type="scientific">Phaeospirillum tilakii</name>
    <dbReference type="NCBI Taxonomy" id="741673"/>
    <lineage>
        <taxon>Bacteria</taxon>
        <taxon>Pseudomonadati</taxon>
        <taxon>Pseudomonadota</taxon>
        <taxon>Alphaproteobacteria</taxon>
        <taxon>Rhodospirillales</taxon>
        <taxon>Rhodospirillaceae</taxon>
        <taxon>Phaeospirillum</taxon>
    </lineage>
</organism>
<comment type="similarity">
    <text evidence="1">Belongs to the non-flavoprotein flavin reductase family.</text>
</comment>
<sequence length="160" mass="16568">MSLDPRSFRQALGAFASGVTVITAIDPAGGNPVGVTVSAFASLSLDPPLVLFCLGRDGSCLPAIEAAGRCGINILAEPQRDLSNRFAGPVAARWVDQSWSPLPGGAPALPGCLVTLDCRLVRTEPGGDHLIFIAEVEGIHPGGGERPLLHHRGAYLDLAP</sequence>
<comment type="caution">
    <text evidence="4">The sequence shown here is derived from an EMBL/GenBank/DDBJ whole genome shotgun (WGS) entry which is preliminary data.</text>
</comment>
<feature type="domain" description="Flavin reductase like" evidence="3">
    <location>
        <begin position="12"/>
        <end position="157"/>
    </location>
</feature>
<dbReference type="PANTHER" id="PTHR30466:SF11">
    <property type="entry name" value="FLAVIN-DEPENDENT MONOOXYGENASE, REDUCTASE SUBUNIT HSAB"/>
    <property type="match status" value="1"/>
</dbReference>
<name>A0ABW5CAW3_9PROT</name>
<dbReference type="Gene3D" id="2.30.110.10">
    <property type="entry name" value="Electron Transport, Fmn-binding Protein, Chain A"/>
    <property type="match status" value="1"/>
</dbReference>
<dbReference type="GO" id="GO:0016491">
    <property type="term" value="F:oxidoreductase activity"/>
    <property type="evidence" value="ECO:0007669"/>
    <property type="project" value="UniProtKB-KW"/>
</dbReference>
<reference evidence="5" key="1">
    <citation type="journal article" date="2019" name="Int. J. Syst. Evol. Microbiol.">
        <title>The Global Catalogue of Microorganisms (GCM) 10K type strain sequencing project: providing services to taxonomists for standard genome sequencing and annotation.</title>
        <authorList>
            <consortium name="The Broad Institute Genomics Platform"/>
            <consortium name="The Broad Institute Genome Sequencing Center for Infectious Disease"/>
            <person name="Wu L."/>
            <person name="Ma J."/>
        </authorList>
    </citation>
    <scope>NUCLEOTIDE SEQUENCE [LARGE SCALE GENOMIC DNA]</scope>
    <source>
        <strain evidence="5">KCTC 15012</strain>
    </source>
</reference>
<protein>
    <submittedName>
        <fullName evidence="4">Flavin reductase family protein</fullName>
        <ecNumber evidence="4">1.5.1.-</ecNumber>
    </submittedName>
</protein>
<gene>
    <name evidence="4" type="ORF">ACFSNB_09235</name>
</gene>
<evidence type="ECO:0000256" key="1">
    <source>
        <dbReference type="ARBA" id="ARBA00008898"/>
    </source>
</evidence>
<dbReference type="SMART" id="SM00903">
    <property type="entry name" value="Flavin_Reduct"/>
    <property type="match status" value="1"/>
</dbReference>
<dbReference type="InterPro" id="IPR050268">
    <property type="entry name" value="NADH-dep_flavin_reductase"/>
</dbReference>